<dbReference type="FunFam" id="1.20.1740.10:FF:000004">
    <property type="entry name" value="Sodium:alanine symporter family protein"/>
    <property type="match status" value="1"/>
</dbReference>
<dbReference type="GO" id="GO:0005283">
    <property type="term" value="F:amino acid:sodium symporter activity"/>
    <property type="evidence" value="ECO:0007669"/>
    <property type="project" value="InterPro"/>
</dbReference>
<feature type="transmembrane region" description="Helical" evidence="9">
    <location>
        <begin position="398"/>
        <end position="417"/>
    </location>
</feature>
<comment type="subcellular location">
    <subcellularLocation>
        <location evidence="1 9">Cell membrane</location>
        <topology evidence="1 9">Multi-pass membrane protein</topology>
    </subcellularLocation>
</comment>
<dbReference type="AlphaFoldDB" id="A0A7Z0WYI2"/>
<evidence type="ECO:0000256" key="5">
    <source>
        <dbReference type="ARBA" id="ARBA00022692"/>
    </source>
</evidence>
<dbReference type="InterPro" id="IPR001463">
    <property type="entry name" value="Na/Ala_symport"/>
</dbReference>
<keyword evidence="8 9" id="KW-0472">Membrane</keyword>
<sequence length="505" mass="54052">MFVKINKKVADDLLFFINVAMYYTKFNYSEIRGVGTLAILEKINGFLWGVPGIILLVGTGLFLTFILRGLQFKRLIYAFKLAFGKEKESAGADGDVSNFKALMTTLAGTIGNGNIAGVATAITVGGPGALFWMWLVGLLGMATKYSEALLATKYRVKNERGEYSGGPMYYVEKGLGKKWKPLAVLFALSGVLASFGIGDSVQSNTISEVVTHSFGIPGWIIGLVLAILTAAIIFGGFQRVSTVASIFVPVMAILYIGGSLIIIFLHYDQIIPAFQLIFYHAFNPVSAAGGFTGVVVSEAIRNGMSKGIFSNEAGLGTAALIAGNAKSDHPVKAALVAMTGTFIVTLIVCTMTGLVLIITGFWDPSGGLLSGVAHDTSLDAGALTNAAFASSLGAAGKYIVTFSVIFFGYSTIVGWYVYGEKCLEYLVGLKWVPVYRVVYVIAAYYGAVASLNTVWAFADMANALMMIPNLIALVLLWKVIRAETDDFFLHHYNKEKQKSAGLKAG</sequence>
<evidence type="ECO:0000313" key="10">
    <source>
        <dbReference type="EMBL" id="OLF94695.1"/>
    </source>
</evidence>
<dbReference type="PANTHER" id="PTHR30330:SF3">
    <property type="entry name" value="TRANSCRIPTIONAL REGULATOR, LRP FAMILY"/>
    <property type="match status" value="1"/>
</dbReference>
<evidence type="ECO:0000256" key="9">
    <source>
        <dbReference type="RuleBase" id="RU363064"/>
    </source>
</evidence>
<keyword evidence="3 9" id="KW-0813">Transport</keyword>
<comment type="caution">
    <text evidence="10">The sequence shown here is derived from an EMBL/GenBank/DDBJ whole genome shotgun (WGS) entry which is preliminary data.</text>
</comment>
<comment type="similarity">
    <text evidence="2 9">Belongs to the alanine or glycine:cation symporter (AGCS) (TC 2.A.25) family.</text>
</comment>
<dbReference type="EMBL" id="LKPO01000011">
    <property type="protein sequence ID" value="OLF94695.1"/>
    <property type="molecule type" value="Genomic_DNA"/>
</dbReference>
<name>A0A7Z0WYI2_9BACI</name>
<dbReference type="GO" id="GO:0005886">
    <property type="term" value="C:plasma membrane"/>
    <property type="evidence" value="ECO:0007669"/>
    <property type="project" value="UniProtKB-SubCell"/>
</dbReference>
<accession>A0A7Z0WYI2</accession>
<feature type="transmembrane region" description="Helical" evidence="9">
    <location>
        <begin position="244"/>
        <end position="265"/>
    </location>
</feature>
<evidence type="ECO:0000256" key="1">
    <source>
        <dbReference type="ARBA" id="ARBA00004651"/>
    </source>
</evidence>
<evidence type="ECO:0000256" key="7">
    <source>
        <dbReference type="ARBA" id="ARBA00022989"/>
    </source>
</evidence>
<feature type="transmembrane region" description="Helical" evidence="9">
    <location>
        <begin position="46"/>
        <end position="67"/>
    </location>
</feature>
<protein>
    <submittedName>
        <fullName evidence="10">Sodium/glycine symporter GlyP</fullName>
    </submittedName>
</protein>
<keyword evidence="7 9" id="KW-1133">Transmembrane helix</keyword>
<dbReference type="Pfam" id="PF01235">
    <property type="entry name" value="Na_Ala_symp"/>
    <property type="match status" value="1"/>
</dbReference>
<dbReference type="Gene3D" id="1.20.1740.10">
    <property type="entry name" value="Amino acid/polyamine transporter I"/>
    <property type="match status" value="1"/>
</dbReference>
<dbReference type="PANTHER" id="PTHR30330">
    <property type="entry name" value="AGSS FAMILY TRANSPORTER, SODIUM-ALANINE"/>
    <property type="match status" value="1"/>
</dbReference>
<proteinExistence type="inferred from homology"/>
<feature type="transmembrane region" description="Helical" evidence="9">
    <location>
        <begin position="335"/>
        <end position="362"/>
    </location>
</feature>
<evidence type="ECO:0000256" key="2">
    <source>
        <dbReference type="ARBA" id="ARBA00009261"/>
    </source>
</evidence>
<keyword evidence="6 9" id="KW-0769">Symport</keyword>
<feature type="transmembrane region" description="Helical" evidence="9">
    <location>
        <begin position="463"/>
        <end position="480"/>
    </location>
</feature>
<dbReference type="NCBIfam" id="TIGR00835">
    <property type="entry name" value="agcS"/>
    <property type="match status" value="1"/>
</dbReference>
<evidence type="ECO:0000256" key="3">
    <source>
        <dbReference type="ARBA" id="ARBA00022448"/>
    </source>
</evidence>
<dbReference type="Proteomes" id="UP000185604">
    <property type="component" value="Unassembled WGS sequence"/>
</dbReference>
<keyword evidence="4 9" id="KW-1003">Cell membrane</keyword>
<keyword evidence="5 9" id="KW-0812">Transmembrane</keyword>
<feature type="transmembrane region" description="Helical" evidence="9">
    <location>
        <begin position="277"/>
        <end position="296"/>
    </location>
</feature>
<evidence type="ECO:0000256" key="8">
    <source>
        <dbReference type="ARBA" id="ARBA00023136"/>
    </source>
</evidence>
<evidence type="ECO:0000256" key="6">
    <source>
        <dbReference type="ARBA" id="ARBA00022847"/>
    </source>
</evidence>
<feature type="transmembrane region" description="Helical" evidence="9">
    <location>
        <begin position="182"/>
        <end position="198"/>
    </location>
</feature>
<dbReference type="PRINTS" id="PR00175">
    <property type="entry name" value="NAALASMPORT"/>
</dbReference>
<organism evidence="10 11">
    <name type="scientific">Bacillus paralicheniformis</name>
    <dbReference type="NCBI Taxonomy" id="1648923"/>
    <lineage>
        <taxon>Bacteria</taxon>
        <taxon>Bacillati</taxon>
        <taxon>Bacillota</taxon>
        <taxon>Bacilli</taxon>
        <taxon>Bacillales</taxon>
        <taxon>Bacillaceae</taxon>
        <taxon>Bacillus</taxon>
    </lineage>
</organism>
<reference evidence="10 11" key="1">
    <citation type="journal article" date="2016" name="Front. Microbiol.">
        <title>High-Level Heat Resistance of Spores of Bacillus amyloliquefaciens and Bacillus licheniformis Results from the Presence of a spoVA Operon in a Tn1546 Transposon.</title>
        <authorList>
            <person name="Berendsen E.M."/>
            <person name="Koning R.A."/>
            <person name="Boekhorst J."/>
            <person name="de Jong A."/>
            <person name="Kuipers O.P."/>
            <person name="Wells-Bennik M.H."/>
        </authorList>
    </citation>
    <scope>NUCLEOTIDE SEQUENCE [LARGE SCALE GENOMIC DNA]</scope>
    <source>
        <strain evidence="10 11">B4121</strain>
    </source>
</reference>
<feature type="transmembrane region" description="Helical" evidence="9">
    <location>
        <begin position="437"/>
        <end position="457"/>
    </location>
</feature>
<evidence type="ECO:0000313" key="11">
    <source>
        <dbReference type="Proteomes" id="UP000185604"/>
    </source>
</evidence>
<evidence type="ECO:0000256" key="4">
    <source>
        <dbReference type="ARBA" id="ARBA00022475"/>
    </source>
</evidence>
<feature type="transmembrane region" description="Helical" evidence="9">
    <location>
        <begin position="218"/>
        <end position="237"/>
    </location>
</feature>
<gene>
    <name evidence="10" type="ORF">B4121_1908</name>
</gene>